<evidence type="ECO:0000313" key="1">
    <source>
        <dbReference type="EMBL" id="MDD7963529.1"/>
    </source>
</evidence>
<organism evidence="1 2">
    <name type="scientific">Microbacterium thalli</name>
    <dbReference type="NCBI Taxonomy" id="3027921"/>
    <lineage>
        <taxon>Bacteria</taxon>
        <taxon>Bacillati</taxon>
        <taxon>Actinomycetota</taxon>
        <taxon>Actinomycetes</taxon>
        <taxon>Micrococcales</taxon>
        <taxon>Microbacteriaceae</taxon>
        <taxon>Microbacterium</taxon>
    </lineage>
</organism>
<gene>
    <name evidence="1" type="ORF">PUW80_14325</name>
</gene>
<protein>
    <submittedName>
        <fullName evidence="1">Uncharacterized protein</fullName>
    </submittedName>
</protein>
<dbReference type="SUPFAM" id="SSF110296">
    <property type="entry name" value="Oligoxyloglucan reducing end-specific cellobiohydrolase"/>
    <property type="match status" value="1"/>
</dbReference>
<sequence>MASTSEGMLVSTDGAATFRAWPDAPLLAGLSASPDHNRVVGIGTQGRIWATTAGAQNWFEVGTVHGAAQAVAIANNGDILVVDDSGLTLIPREQ</sequence>
<dbReference type="EMBL" id="JAQZCI010000006">
    <property type="protein sequence ID" value="MDD7963529.1"/>
    <property type="molecule type" value="Genomic_DNA"/>
</dbReference>
<accession>A0ABT5SL64</accession>
<comment type="caution">
    <text evidence="1">The sequence shown here is derived from an EMBL/GenBank/DDBJ whole genome shotgun (WGS) entry which is preliminary data.</text>
</comment>
<reference evidence="1 2" key="1">
    <citation type="submission" date="2023-02" db="EMBL/GenBank/DDBJ databases">
        <title>Study of novel species of the Microbacterium genus.</title>
        <authorList>
            <person name="Arroyo-Herrera I."/>
            <person name="Roman-Ponce B."/>
            <person name="Vasquez-Murrieta M.S."/>
        </authorList>
    </citation>
    <scope>NUCLEOTIDE SEQUENCE [LARGE SCALE GENOMIC DNA]</scope>
    <source>
        <strain evidence="1 2">NE1TT3</strain>
    </source>
</reference>
<dbReference type="InterPro" id="IPR015943">
    <property type="entry name" value="WD40/YVTN_repeat-like_dom_sf"/>
</dbReference>
<proteinExistence type="predicted"/>
<name>A0ABT5SL64_9MICO</name>
<evidence type="ECO:0000313" key="2">
    <source>
        <dbReference type="Proteomes" id="UP001218170"/>
    </source>
</evidence>
<dbReference type="Gene3D" id="2.130.10.10">
    <property type="entry name" value="YVTN repeat-like/Quinoprotein amine dehydrogenase"/>
    <property type="match status" value="1"/>
</dbReference>
<dbReference type="Proteomes" id="UP001218170">
    <property type="component" value="Unassembled WGS sequence"/>
</dbReference>
<dbReference type="RefSeq" id="WP_210006396.1">
    <property type="nucleotide sequence ID" value="NZ_JAQZCG020000020.1"/>
</dbReference>
<keyword evidence="2" id="KW-1185">Reference proteome</keyword>